<evidence type="ECO:0000256" key="2">
    <source>
        <dbReference type="ARBA" id="ARBA00022475"/>
    </source>
</evidence>
<dbReference type="PANTHER" id="PTHR30250">
    <property type="entry name" value="PST FAMILY PREDICTED COLANIC ACID TRANSPORTER"/>
    <property type="match status" value="1"/>
</dbReference>
<keyword evidence="3 6" id="KW-0812">Transmembrane</keyword>
<dbReference type="RefSeq" id="WP_091308600.1">
    <property type="nucleotide sequence ID" value="NZ_CBCSJU010000001.1"/>
</dbReference>
<gene>
    <name evidence="7" type="ORF">SAMN05660918_0893</name>
</gene>
<evidence type="ECO:0000313" key="7">
    <source>
        <dbReference type="EMBL" id="SEI48887.1"/>
    </source>
</evidence>
<feature type="transmembrane region" description="Helical" evidence="6">
    <location>
        <begin position="12"/>
        <end position="31"/>
    </location>
</feature>
<dbReference type="AlphaFoldDB" id="A0A1H6R8Q1"/>
<feature type="transmembrane region" description="Helical" evidence="6">
    <location>
        <begin position="373"/>
        <end position="391"/>
    </location>
</feature>
<organism evidence="7 8">
    <name type="scientific">Flavobacterium terrigena</name>
    <dbReference type="NCBI Taxonomy" id="402734"/>
    <lineage>
        <taxon>Bacteria</taxon>
        <taxon>Pseudomonadati</taxon>
        <taxon>Bacteroidota</taxon>
        <taxon>Flavobacteriia</taxon>
        <taxon>Flavobacteriales</taxon>
        <taxon>Flavobacteriaceae</taxon>
        <taxon>Flavobacterium</taxon>
    </lineage>
</organism>
<evidence type="ECO:0000256" key="1">
    <source>
        <dbReference type="ARBA" id="ARBA00004651"/>
    </source>
</evidence>
<feature type="transmembrane region" description="Helical" evidence="6">
    <location>
        <begin position="225"/>
        <end position="253"/>
    </location>
</feature>
<dbReference type="InterPro" id="IPR050833">
    <property type="entry name" value="Poly_Biosynth_Transport"/>
</dbReference>
<feature type="transmembrane region" description="Helical" evidence="6">
    <location>
        <begin position="43"/>
        <end position="69"/>
    </location>
</feature>
<proteinExistence type="predicted"/>
<dbReference type="OrthoDB" id="5751261at2"/>
<feature type="transmembrane region" description="Helical" evidence="6">
    <location>
        <begin position="162"/>
        <end position="180"/>
    </location>
</feature>
<protein>
    <submittedName>
        <fullName evidence="7">Membrane protein involved in the export of O-antigen and teichoic acid</fullName>
    </submittedName>
</protein>
<keyword evidence="5 6" id="KW-0472">Membrane</keyword>
<keyword evidence="8" id="KW-1185">Reference proteome</keyword>
<keyword evidence="2" id="KW-1003">Cell membrane</keyword>
<name>A0A1H6R8Q1_9FLAO</name>
<sequence length="503" mass="56744">MSSHKQIKIGAIISYLTLAFNILAGIIYTPWMIRHIGMSNYGLYILVNSFISYFLMDFGLGQAIARYISKYRAEQNQTKINQLLGITSKLYLGINTAIFVILIVLYFFIENIFVKLNATEIVLFKEVYLIAGAFSLISFPFLTLDGVLIAYEKFIVLKSCEIISKVATIGLMIFAILMGYQLYALILVNAIVGLSIIVIKTTYLYRQTTIRVAFSYSDSTLLKEIFSFSIWTTVIAIAQRLLINIAPVILGIVSGTSQIAIFSIAIIIEGYIWTLAHALNGLFLPKVTQLHNLENNVEEVTKLMIKVGRFQLFLMGLVFIGIITLGKPFIQLWMGTQFSDAYLVMLFLVLPGFITLTQEIAQTYLVVVNELKYRAIIFISSSIISVIISFVLAPTYGALGCGIGIFTATMLCHVIGMNVIYHKILKINIVHFFTKCFSSFLFPLFLTLLFGYSISSFITINSWFLFIFAGILLSTFYLFVIWFLGLHKEEKTFIKATILNKLK</sequence>
<dbReference type="PANTHER" id="PTHR30250:SF26">
    <property type="entry name" value="PSMA PROTEIN"/>
    <property type="match status" value="1"/>
</dbReference>
<dbReference type="Pfam" id="PF01943">
    <property type="entry name" value="Polysacc_synt"/>
    <property type="match status" value="1"/>
</dbReference>
<feature type="transmembrane region" description="Helical" evidence="6">
    <location>
        <begin position="432"/>
        <end position="454"/>
    </location>
</feature>
<dbReference type="EMBL" id="FNYA01000001">
    <property type="protein sequence ID" value="SEI48887.1"/>
    <property type="molecule type" value="Genomic_DNA"/>
</dbReference>
<evidence type="ECO:0000256" key="3">
    <source>
        <dbReference type="ARBA" id="ARBA00022692"/>
    </source>
</evidence>
<feature type="transmembrane region" description="Helical" evidence="6">
    <location>
        <begin position="129"/>
        <end position="150"/>
    </location>
</feature>
<feature type="transmembrane region" description="Helical" evidence="6">
    <location>
        <begin position="90"/>
        <end position="109"/>
    </location>
</feature>
<feature type="transmembrane region" description="Helical" evidence="6">
    <location>
        <begin position="342"/>
        <end position="361"/>
    </location>
</feature>
<dbReference type="GO" id="GO:0005886">
    <property type="term" value="C:plasma membrane"/>
    <property type="evidence" value="ECO:0007669"/>
    <property type="project" value="UniProtKB-SubCell"/>
</dbReference>
<evidence type="ECO:0000256" key="4">
    <source>
        <dbReference type="ARBA" id="ARBA00022989"/>
    </source>
</evidence>
<dbReference type="Proteomes" id="UP000199702">
    <property type="component" value="Unassembled WGS sequence"/>
</dbReference>
<evidence type="ECO:0000256" key="5">
    <source>
        <dbReference type="ARBA" id="ARBA00023136"/>
    </source>
</evidence>
<keyword evidence="4 6" id="KW-1133">Transmembrane helix</keyword>
<evidence type="ECO:0000313" key="8">
    <source>
        <dbReference type="Proteomes" id="UP000199702"/>
    </source>
</evidence>
<dbReference type="STRING" id="402734.SAMN05660918_0893"/>
<feature type="transmembrane region" description="Helical" evidence="6">
    <location>
        <begin position="312"/>
        <end position="330"/>
    </location>
</feature>
<feature type="transmembrane region" description="Helical" evidence="6">
    <location>
        <begin position="186"/>
        <end position="205"/>
    </location>
</feature>
<reference evidence="8" key="1">
    <citation type="submission" date="2016-10" db="EMBL/GenBank/DDBJ databases">
        <authorList>
            <person name="Varghese N."/>
            <person name="Submissions S."/>
        </authorList>
    </citation>
    <scope>NUCLEOTIDE SEQUENCE [LARGE SCALE GENOMIC DNA]</scope>
    <source>
        <strain evidence="8">DSM 17934</strain>
    </source>
</reference>
<feature type="transmembrane region" description="Helical" evidence="6">
    <location>
        <begin position="460"/>
        <end position="485"/>
    </location>
</feature>
<comment type="subcellular location">
    <subcellularLocation>
        <location evidence="1">Cell membrane</location>
        <topology evidence="1">Multi-pass membrane protein</topology>
    </subcellularLocation>
</comment>
<feature type="transmembrane region" description="Helical" evidence="6">
    <location>
        <begin position="259"/>
        <end position="283"/>
    </location>
</feature>
<evidence type="ECO:0000256" key="6">
    <source>
        <dbReference type="SAM" id="Phobius"/>
    </source>
</evidence>
<feature type="transmembrane region" description="Helical" evidence="6">
    <location>
        <begin position="397"/>
        <end position="420"/>
    </location>
</feature>
<accession>A0A1H6R8Q1</accession>
<dbReference type="InterPro" id="IPR002797">
    <property type="entry name" value="Polysacc_synth"/>
</dbReference>